<dbReference type="CDD" id="cd02892">
    <property type="entry name" value="SQCY_1"/>
    <property type="match status" value="1"/>
</dbReference>
<dbReference type="Proteomes" id="UP001552594">
    <property type="component" value="Unassembled WGS sequence"/>
</dbReference>
<dbReference type="Pfam" id="PF13249">
    <property type="entry name" value="SQHop_cyclase_N"/>
    <property type="match status" value="1"/>
</dbReference>
<sequence>MTATTDGTGATVEVTPRSAAERATARATEYLLSLQDEQGWWKGDLETNVTMDAEDLMLRQFLGIQDPRTTEAAARFIRAQQRPDGTWATFHGGPGELSTTIEAYAALRLAGDAPDAPHMAAASAWVREHGGIASARVFTRIWLALFGWWKWEHLPELPPELMFVPTWFPLNIYDFGCWARQTIVPLTIVSALRPVRPAPFALDELHTDPRRPNPPRPLAPAAGWDGFFQRLDKALHTYRRFALKPLRRAAIGSAARWIIERQENDGCWGGIQPPAVYSVIALHLLGYDLQHPVLRAGLESLDRFAVWRQGEDGPVRMIEACQSPVWDTCLATIALADAGLPADHPALVRAADWMLDEQITRPGDWTVRRPQLASGGWAFEFHNDNYPDIDDTAEVVLALKRVAHPRPERVEAAVRRAMSWTVGMQSRNGAWGAFDADNTSPFPNRLPFCDFGEVIDPPSADVTAHVVEALAALGKQHHPRARRGIEWLLAEQEESGAWFGRWGVNYIYGTGAVVPALTAAGLPASHPAVRRAVEWLQRVQNPDGGWGEDLRSYRDPEWIGRGASTASQTAWALLALLAAGERESAAVRRGVDWLARTQREDGSWDEPYFTGTGFPWDFSINYHLYRQVFPLTALGRYLNGEPLTAGRREG</sequence>
<feature type="domain" description="Squalene cyclase C-terminal" evidence="7">
    <location>
        <begin position="323"/>
        <end position="638"/>
    </location>
</feature>
<evidence type="ECO:0000256" key="6">
    <source>
        <dbReference type="SAM" id="MobiDB-lite"/>
    </source>
</evidence>
<evidence type="ECO:0000256" key="5">
    <source>
        <dbReference type="ARBA" id="ARBA00023235"/>
    </source>
</evidence>
<feature type="region of interest" description="Disordered" evidence="6">
    <location>
        <begin position="1"/>
        <end position="20"/>
    </location>
</feature>
<evidence type="ECO:0000256" key="3">
    <source>
        <dbReference type="ARBA" id="ARBA00022723"/>
    </source>
</evidence>
<evidence type="ECO:0000259" key="8">
    <source>
        <dbReference type="Pfam" id="PF13249"/>
    </source>
</evidence>
<dbReference type="NCBIfam" id="TIGR01787">
    <property type="entry name" value="squalene_cyclas"/>
    <property type="match status" value="1"/>
</dbReference>
<keyword evidence="5 9" id="KW-0413">Isomerase</keyword>
<keyword evidence="4" id="KW-0677">Repeat</keyword>
<comment type="caution">
    <text evidence="9">The sequence shown here is derived from an EMBL/GenBank/DDBJ whole genome shotgun (WGS) entry which is preliminary data.</text>
</comment>
<protein>
    <submittedName>
        <fullName evidence="9">Squalene--hopene cyclase</fullName>
        <ecNumber evidence="9">5.4.99.17</ecNumber>
    </submittedName>
</protein>
<evidence type="ECO:0000256" key="2">
    <source>
        <dbReference type="ARBA" id="ARBA00009755"/>
    </source>
</evidence>
<reference evidence="9 10" key="1">
    <citation type="submission" date="2024-06" db="EMBL/GenBank/DDBJ databases">
        <title>The Natural Products Discovery Center: Release of the First 8490 Sequenced Strains for Exploring Actinobacteria Biosynthetic Diversity.</title>
        <authorList>
            <person name="Kalkreuter E."/>
            <person name="Kautsar S.A."/>
            <person name="Yang D."/>
            <person name="Bader C.D."/>
            <person name="Teijaro C.N."/>
            <person name="Fluegel L."/>
            <person name="Davis C.M."/>
            <person name="Simpson J.R."/>
            <person name="Lauterbach L."/>
            <person name="Steele A.D."/>
            <person name="Gui C."/>
            <person name="Meng S."/>
            <person name="Li G."/>
            <person name="Viehrig K."/>
            <person name="Ye F."/>
            <person name="Su P."/>
            <person name="Kiefer A.F."/>
            <person name="Nichols A."/>
            <person name="Cepeda A.J."/>
            <person name="Yan W."/>
            <person name="Fan B."/>
            <person name="Jiang Y."/>
            <person name="Adhikari A."/>
            <person name="Zheng C.-J."/>
            <person name="Schuster L."/>
            <person name="Cowan T.M."/>
            <person name="Smanski M.J."/>
            <person name="Chevrette M.G."/>
            <person name="De Carvalho L.P.S."/>
            <person name="Shen B."/>
        </authorList>
    </citation>
    <scope>NUCLEOTIDE SEQUENCE [LARGE SCALE GENOMIC DNA]</scope>
    <source>
        <strain evidence="9 10">NPDC052347</strain>
    </source>
</reference>
<dbReference type="Pfam" id="PF13243">
    <property type="entry name" value="SQHop_cyclase_C"/>
    <property type="match status" value="1"/>
</dbReference>
<dbReference type="InterPro" id="IPR032697">
    <property type="entry name" value="SQ_cyclase_N"/>
</dbReference>
<keyword evidence="10" id="KW-1185">Reference proteome</keyword>
<evidence type="ECO:0000256" key="1">
    <source>
        <dbReference type="ARBA" id="ARBA00004999"/>
    </source>
</evidence>
<dbReference type="InterPro" id="IPR032696">
    <property type="entry name" value="SQ_cyclase_C"/>
</dbReference>
<comment type="similarity">
    <text evidence="2">Belongs to the terpene cyclase/mutase family.</text>
</comment>
<evidence type="ECO:0000256" key="4">
    <source>
        <dbReference type="ARBA" id="ARBA00022737"/>
    </source>
</evidence>
<evidence type="ECO:0000259" key="7">
    <source>
        <dbReference type="Pfam" id="PF13243"/>
    </source>
</evidence>
<name>A0ABV3K0B9_STRON</name>
<dbReference type="PANTHER" id="PTHR11764">
    <property type="entry name" value="TERPENE CYCLASE/MUTASE FAMILY MEMBER"/>
    <property type="match status" value="1"/>
</dbReference>
<dbReference type="InterPro" id="IPR006400">
    <property type="entry name" value="Hopene-cyclase"/>
</dbReference>
<gene>
    <name evidence="9" type="primary">shc</name>
    <name evidence="9" type="ORF">AB0L16_19310</name>
</gene>
<dbReference type="SFLD" id="SFLDG01016">
    <property type="entry name" value="Prenyltransferase_Like_2"/>
    <property type="match status" value="1"/>
</dbReference>
<keyword evidence="3" id="KW-0479">Metal-binding</keyword>
<dbReference type="PANTHER" id="PTHR11764:SF20">
    <property type="entry name" value="LANOSTEROL SYNTHASE"/>
    <property type="match status" value="1"/>
</dbReference>
<dbReference type="EC" id="5.4.99.17" evidence="9"/>
<evidence type="ECO:0000313" key="9">
    <source>
        <dbReference type="EMBL" id="MEV5508584.1"/>
    </source>
</evidence>
<organism evidence="9 10">
    <name type="scientific">Streptomyces orinoci</name>
    <name type="common">Streptoverticillium orinoci</name>
    <dbReference type="NCBI Taxonomy" id="67339"/>
    <lineage>
        <taxon>Bacteria</taxon>
        <taxon>Bacillati</taxon>
        <taxon>Actinomycetota</taxon>
        <taxon>Actinomycetes</taxon>
        <taxon>Kitasatosporales</taxon>
        <taxon>Streptomycetaceae</taxon>
        <taxon>Streptomyces</taxon>
    </lineage>
</organism>
<dbReference type="Gene3D" id="1.50.10.20">
    <property type="match status" value="2"/>
</dbReference>
<comment type="pathway">
    <text evidence="1">Secondary metabolite biosynthesis; hopanoid biosynthesis.</text>
</comment>
<dbReference type="GO" id="GO:0051007">
    <property type="term" value="F:squalene-hopene cyclase activity"/>
    <property type="evidence" value="ECO:0007669"/>
    <property type="project" value="UniProtKB-EC"/>
</dbReference>
<accession>A0ABV3K0B9</accession>
<dbReference type="InterPro" id="IPR018333">
    <property type="entry name" value="Squalene_cyclase"/>
</dbReference>
<dbReference type="SUPFAM" id="SSF48239">
    <property type="entry name" value="Terpenoid cyclases/Protein prenyltransferases"/>
    <property type="match status" value="2"/>
</dbReference>
<dbReference type="NCBIfam" id="TIGR01507">
    <property type="entry name" value="hopene_cyclase"/>
    <property type="match status" value="1"/>
</dbReference>
<proteinExistence type="inferred from homology"/>
<dbReference type="RefSeq" id="WP_109279876.1">
    <property type="nucleotide sequence ID" value="NZ_JBFAUK010000015.1"/>
</dbReference>
<dbReference type="EMBL" id="JBFAUK010000015">
    <property type="protein sequence ID" value="MEV5508584.1"/>
    <property type="molecule type" value="Genomic_DNA"/>
</dbReference>
<evidence type="ECO:0000313" key="10">
    <source>
        <dbReference type="Proteomes" id="UP001552594"/>
    </source>
</evidence>
<dbReference type="InterPro" id="IPR008930">
    <property type="entry name" value="Terpenoid_cyclase/PrenylTrfase"/>
</dbReference>
<feature type="domain" description="Squalene cyclase N-terminal" evidence="8">
    <location>
        <begin position="25"/>
        <end position="308"/>
    </location>
</feature>